<organism evidence="1 2">
    <name type="scientific">Azonexus fungiphilus</name>
    <dbReference type="NCBI Taxonomy" id="146940"/>
    <lineage>
        <taxon>Bacteria</taxon>
        <taxon>Pseudomonadati</taxon>
        <taxon>Pseudomonadota</taxon>
        <taxon>Betaproteobacteria</taxon>
        <taxon>Rhodocyclales</taxon>
        <taxon>Azonexaceae</taxon>
        <taxon>Azonexus</taxon>
    </lineage>
</organism>
<dbReference type="OrthoDB" id="9800421at2"/>
<dbReference type="Pfam" id="PF06073">
    <property type="entry name" value="DUF934"/>
    <property type="match status" value="1"/>
</dbReference>
<proteinExistence type="predicted"/>
<dbReference type="PIRSF" id="PIRSF030820">
    <property type="entry name" value="UCP030820"/>
    <property type="match status" value="1"/>
</dbReference>
<sequence>MAQLIKQGNVTVDTWKTLEIGEGETPETIALPAGDVIFPLAVWLARRNEIVSCHKRIGLLLLPDDKVEEIAADLEYFVVVAVHFPKFVDGRGYSTAALLRQRYHYQGELRAVGDVLHDQLFFMQRVGFDSYALKDGKDAIHAIGKGFAPFSETYQASTDQPEPHFRRRTA</sequence>
<protein>
    <submittedName>
        <fullName evidence="1">Uncharacterized protein (DUF934 family)</fullName>
    </submittedName>
</protein>
<accession>A0A495WAR1</accession>
<dbReference type="Proteomes" id="UP000270626">
    <property type="component" value="Unassembled WGS sequence"/>
</dbReference>
<dbReference type="RefSeq" id="WP_121458487.1">
    <property type="nucleotide sequence ID" value="NZ_RBXP01000015.1"/>
</dbReference>
<evidence type="ECO:0000313" key="2">
    <source>
        <dbReference type="Proteomes" id="UP000270626"/>
    </source>
</evidence>
<keyword evidence="2" id="KW-1185">Reference proteome</keyword>
<comment type="caution">
    <text evidence="1">The sequence shown here is derived from an EMBL/GenBank/DDBJ whole genome shotgun (WGS) entry which is preliminary data.</text>
</comment>
<name>A0A495WAR1_9RHOO</name>
<dbReference type="InterPro" id="IPR008318">
    <property type="entry name" value="UCP030820"/>
</dbReference>
<reference evidence="1 2" key="1">
    <citation type="submission" date="2018-10" db="EMBL/GenBank/DDBJ databases">
        <title>Genomic Encyclopedia of Type Strains, Phase IV (KMG-IV): sequencing the most valuable type-strain genomes for metagenomic binning, comparative biology and taxonomic classification.</title>
        <authorList>
            <person name="Goeker M."/>
        </authorList>
    </citation>
    <scope>NUCLEOTIDE SEQUENCE [LARGE SCALE GENOMIC DNA]</scope>
    <source>
        <strain evidence="1 2">DSM 23841</strain>
    </source>
</reference>
<dbReference type="EMBL" id="RBXP01000015">
    <property type="protein sequence ID" value="RKT58230.1"/>
    <property type="molecule type" value="Genomic_DNA"/>
</dbReference>
<dbReference type="AlphaFoldDB" id="A0A495WAR1"/>
<evidence type="ECO:0000313" key="1">
    <source>
        <dbReference type="EMBL" id="RKT58230.1"/>
    </source>
</evidence>
<gene>
    <name evidence="1" type="ORF">DFR40_2174</name>
</gene>